<dbReference type="RefSeq" id="WP_102244440.1">
    <property type="nucleotide sequence ID" value="NZ_CP025704.1"/>
</dbReference>
<accession>A0A2K9NUF7</accession>
<evidence type="ECO:0000313" key="1">
    <source>
        <dbReference type="EMBL" id="AUN99149.1"/>
    </source>
</evidence>
<keyword evidence="2" id="KW-1185">Reference proteome</keyword>
<sequence>MKWLLLFFSVIKPFFSSEHPTINPVEEIKDLIRSNAVAVITLFAAASALATMFAGGLLLVAVDIGAQYDQNGFVYFSSMIIMGLALSLVSLIIGAVVVRSFQEPAREKKRETLTKETVGVVHPLQDALALLIMDFVKEREFNRTQDELHASERSRAQETATEDLRH</sequence>
<dbReference type="EMBL" id="CP025704">
    <property type="protein sequence ID" value="AUN99149.1"/>
    <property type="molecule type" value="Genomic_DNA"/>
</dbReference>
<name>A0A2K9NUF7_BACTC</name>
<protein>
    <submittedName>
        <fullName evidence="1">Uncharacterized protein</fullName>
    </submittedName>
</protein>
<reference evidence="1 2" key="1">
    <citation type="submission" date="2018-01" db="EMBL/GenBank/DDBJ databases">
        <title>Complete genome sequence of Bacteriovorax stolpii DSM12778.</title>
        <authorList>
            <person name="Tang B."/>
            <person name="Chang J."/>
        </authorList>
    </citation>
    <scope>NUCLEOTIDE SEQUENCE [LARGE SCALE GENOMIC DNA]</scope>
    <source>
        <strain evidence="1 2">DSM 12778</strain>
    </source>
</reference>
<evidence type="ECO:0000313" key="2">
    <source>
        <dbReference type="Proteomes" id="UP000235584"/>
    </source>
</evidence>
<dbReference type="AlphaFoldDB" id="A0A2K9NUF7"/>
<gene>
    <name evidence="1" type="ORF">C0V70_13765</name>
</gene>
<dbReference type="Proteomes" id="UP000235584">
    <property type="component" value="Chromosome"/>
</dbReference>
<organism evidence="1 2">
    <name type="scientific">Bacteriovorax stolpii</name>
    <name type="common">Bdellovibrio stolpii</name>
    <dbReference type="NCBI Taxonomy" id="960"/>
    <lineage>
        <taxon>Bacteria</taxon>
        <taxon>Pseudomonadati</taxon>
        <taxon>Bdellovibrionota</taxon>
        <taxon>Bacteriovoracia</taxon>
        <taxon>Bacteriovoracales</taxon>
        <taxon>Bacteriovoracaceae</taxon>
        <taxon>Bacteriovorax</taxon>
    </lineage>
</organism>
<proteinExistence type="predicted"/>
<dbReference type="KEGG" id="bsto:C0V70_13765"/>